<dbReference type="Gene3D" id="3.40.50.300">
    <property type="entry name" value="P-loop containing nucleotide triphosphate hydrolases"/>
    <property type="match status" value="1"/>
</dbReference>
<feature type="coiled-coil region" evidence="1">
    <location>
        <begin position="20"/>
        <end position="206"/>
    </location>
</feature>
<feature type="coiled-coil region" evidence="1">
    <location>
        <begin position="236"/>
        <end position="362"/>
    </location>
</feature>
<dbReference type="SUPFAM" id="SSF52540">
    <property type="entry name" value="P-loop containing nucleoside triphosphate hydrolases"/>
    <property type="match status" value="1"/>
</dbReference>
<dbReference type="InterPro" id="IPR027417">
    <property type="entry name" value="P-loop_NTPase"/>
</dbReference>
<evidence type="ECO:0008006" key="4">
    <source>
        <dbReference type="Google" id="ProtNLM"/>
    </source>
</evidence>
<reference evidence="2 3" key="1">
    <citation type="submission" date="2018-08" db="EMBL/GenBank/DDBJ databases">
        <title>Genomic Encyclopedia of Archaeal and Bacterial Type Strains, Phase II (KMG-II): from individual species to whole genera.</title>
        <authorList>
            <person name="Goeker M."/>
        </authorList>
    </citation>
    <scope>NUCLEOTIDE SEQUENCE [LARGE SCALE GENOMIC DNA]</scope>
    <source>
        <strain evidence="2 3">ATCC 27112</strain>
    </source>
</reference>
<gene>
    <name evidence="2" type="ORF">EI71_00729</name>
</gene>
<evidence type="ECO:0000313" key="2">
    <source>
        <dbReference type="EMBL" id="RIA77946.1"/>
    </source>
</evidence>
<dbReference type="EMBL" id="QXEV01000005">
    <property type="protein sequence ID" value="RIA77946.1"/>
    <property type="molecule type" value="Genomic_DNA"/>
</dbReference>
<accession>A0A397RZG0</accession>
<comment type="caution">
    <text evidence="2">The sequence shown here is derived from an EMBL/GenBank/DDBJ whole genome shotgun (WGS) entry which is preliminary data.</text>
</comment>
<evidence type="ECO:0000313" key="3">
    <source>
        <dbReference type="Proteomes" id="UP000266506"/>
    </source>
</evidence>
<dbReference type="OrthoDB" id="9781481at2"/>
<organism evidence="2 3">
    <name type="scientific">Anaeroplasma bactoclasticum</name>
    <dbReference type="NCBI Taxonomy" id="2088"/>
    <lineage>
        <taxon>Bacteria</taxon>
        <taxon>Bacillati</taxon>
        <taxon>Mycoplasmatota</taxon>
        <taxon>Mollicutes</taxon>
        <taxon>Anaeroplasmatales</taxon>
        <taxon>Anaeroplasmataceae</taxon>
        <taxon>Anaeroplasma</taxon>
    </lineage>
</organism>
<dbReference type="Proteomes" id="UP000266506">
    <property type="component" value="Unassembled WGS sequence"/>
</dbReference>
<name>A0A397RZG0_9MOLU</name>
<evidence type="ECO:0000256" key="1">
    <source>
        <dbReference type="SAM" id="Coils"/>
    </source>
</evidence>
<keyword evidence="1" id="KW-0175">Coiled coil</keyword>
<dbReference type="AlphaFoldDB" id="A0A397RZG0"/>
<keyword evidence="3" id="KW-1185">Reference proteome</keyword>
<protein>
    <recommendedName>
        <fullName evidence="4">Dynein-related subfamily AAA family protein</fullName>
    </recommendedName>
</protein>
<dbReference type="RefSeq" id="WP_119015895.1">
    <property type="nucleotide sequence ID" value="NZ_QXEV01000005.1"/>
</dbReference>
<dbReference type="InParanoid" id="A0A397RZG0"/>
<proteinExistence type="predicted"/>
<sequence>MPKKVEEIKDDSTNELLEEIERREKAVSQREKEVSRLEEIKRTLENDYQNKNAELDRLQQKVLTEKSEVIVSKNSEINKLNESIAKVNKELVAKNEELAIKKASVDTEVSTYKEKQLKEVYDVTIKKLNTEIKRIQDDYEKSLNTATSTVSWSEEKLKKAFDDLNAEFKKLLESKEKLIQDRINDLEAAKAEYDKAISETSNIEQVQSKLVIREKKVELKEKNIQKYIDEEAKKQAQSIAMELENYKQLYEQALNEKKDISLKFKKLVADSAAVENLDKVQLEFTNKRLLQENEQLKKNFGKYSTEDYQELKSKADRVDNIESKNRELQYTIRDLQAQVDLLSSDQANAEHLKITNEKLQNQIRVERLLTLELKTEIDNLASRVDNVKSGIIASEAIEEKYDDFVDCPKDERESIDENQWINEIIKNCKESGFEFSKRLFYSFHTALKTSDMSPLTVLAGVSGTGKSKLPQLYSRFGGIYFLSIPVQPDWDSPQSLFGYFNSIEKRFNATSLLRALVSFQANKSKSSSKDKIYDLSDNVLIVLLDEMNLAHIELYFADLLSKLEERRGENKDITFEVDLGAGNDKYKVVLTDNVKWVGTMNEDETTKSLSDKVVDRGNIISFPRPEGFVRYNNTSLKPEYNKIKRSVWENWVNDKYSLDDKEAKYYMEIVVSINNALKEVNRALGHRVWQSIENYMISHPLVKEYKDDENRRKKALNYAFEEALVHKVMPKLRGIDTDGTQRENCLDKIESILSSNELKTILPDFQKAMESVTGTFIWDSAKYLTEDYNMEG</sequence>